<dbReference type="AlphaFoldDB" id="A0A0C6P7H5"/>
<comment type="similarity">
    <text evidence="2">Belongs to the DoxX family.</text>
</comment>
<dbReference type="InterPro" id="IPR032808">
    <property type="entry name" value="DoxX"/>
</dbReference>
<dbReference type="PANTHER" id="PTHR33452:SF1">
    <property type="entry name" value="INNER MEMBRANE PROTEIN YPHA-RELATED"/>
    <property type="match status" value="1"/>
</dbReference>
<name>A0A0C6P7H5_BORBO</name>
<evidence type="ECO:0000256" key="2">
    <source>
        <dbReference type="ARBA" id="ARBA00006679"/>
    </source>
</evidence>
<evidence type="ECO:0000313" key="9">
    <source>
        <dbReference type="Proteomes" id="UP000007564"/>
    </source>
</evidence>
<dbReference type="HOGENOM" id="CLU_058421_4_1_4"/>
<keyword evidence="3" id="KW-1003">Cell membrane</keyword>
<dbReference type="RefSeq" id="WP_010926119.1">
    <property type="nucleotide sequence ID" value="NC_019382.1"/>
</dbReference>
<evidence type="ECO:0000256" key="7">
    <source>
        <dbReference type="SAM" id="Phobius"/>
    </source>
</evidence>
<protein>
    <submittedName>
        <fullName evidence="8">Putative integral membrane protein</fullName>
    </submittedName>
</protein>
<dbReference type="PANTHER" id="PTHR33452">
    <property type="entry name" value="OXIDOREDUCTASE CATD-RELATED"/>
    <property type="match status" value="1"/>
</dbReference>
<evidence type="ECO:0000256" key="3">
    <source>
        <dbReference type="ARBA" id="ARBA00022475"/>
    </source>
</evidence>
<keyword evidence="6 7" id="KW-0472">Membrane</keyword>
<comment type="subcellular location">
    <subcellularLocation>
        <location evidence="1">Cell membrane</location>
        <topology evidence="1">Multi-pass membrane protein</topology>
    </subcellularLocation>
</comment>
<dbReference type="Proteomes" id="UP000007564">
    <property type="component" value="Chromosome"/>
</dbReference>
<proteinExistence type="inferred from homology"/>
<sequence length="165" mass="18183">MSRFACRLHAHAIRCFERIPHCLIALLGRCSIAATFWLSGQTKVEGFAVNALAGEFDLGWPMLSESAISLFRDEYQVPLLPPELAALLAASVEHILPVLLILGLATRWSALGLLLMTLVIQVFVYPDAYATHGVWATVLLYLVARGPGCVSLDAWLARRRARRQG</sequence>
<gene>
    <name evidence="8" type="ORF">BN112_2170</name>
</gene>
<reference evidence="8 9" key="1">
    <citation type="journal article" date="2012" name="BMC Genomics">
        <title>Comparative genomics of the classical Bordetella subspecies: the evolution and exchange of virulence-associated diversity amongst closely related pathogens.</title>
        <authorList>
            <person name="Park J."/>
            <person name="Zhang Y."/>
            <person name="Buboltz A.M."/>
            <person name="Zhang X."/>
            <person name="Schuster S.C."/>
            <person name="Ahuja U."/>
            <person name="Liu M."/>
            <person name="Miller J.F."/>
            <person name="Sebaihia M."/>
            <person name="Bentley S.D."/>
            <person name="Parkhill J."/>
            <person name="Harvill E.T."/>
        </authorList>
    </citation>
    <scope>NUCLEOTIDE SEQUENCE [LARGE SCALE GENOMIC DNA]</scope>
    <source>
        <strain evidence="8 9">253</strain>
    </source>
</reference>
<keyword evidence="4 7" id="KW-0812">Transmembrane</keyword>
<evidence type="ECO:0000313" key="8">
    <source>
        <dbReference type="EMBL" id="CCJ54087.1"/>
    </source>
</evidence>
<dbReference type="Pfam" id="PF07681">
    <property type="entry name" value="DoxX"/>
    <property type="match status" value="1"/>
</dbReference>
<accession>A0A0C6P7H5</accession>
<dbReference type="GO" id="GO:0005886">
    <property type="term" value="C:plasma membrane"/>
    <property type="evidence" value="ECO:0007669"/>
    <property type="project" value="UniProtKB-SubCell"/>
</dbReference>
<dbReference type="GeneID" id="93202822"/>
<evidence type="ECO:0000256" key="6">
    <source>
        <dbReference type="ARBA" id="ARBA00023136"/>
    </source>
</evidence>
<keyword evidence="5 7" id="KW-1133">Transmembrane helix</keyword>
<organism evidence="8 9">
    <name type="scientific">Bordetella bronchiseptica 253</name>
    <dbReference type="NCBI Taxonomy" id="568707"/>
    <lineage>
        <taxon>Bacteria</taxon>
        <taxon>Pseudomonadati</taxon>
        <taxon>Pseudomonadota</taxon>
        <taxon>Betaproteobacteria</taxon>
        <taxon>Burkholderiales</taxon>
        <taxon>Alcaligenaceae</taxon>
        <taxon>Bordetella</taxon>
    </lineage>
</organism>
<dbReference type="InterPro" id="IPR051907">
    <property type="entry name" value="DoxX-like_oxidoreductase"/>
</dbReference>
<evidence type="ECO:0000256" key="1">
    <source>
        <dbReference type="ARBA" id="ARBA00004651"/>
    </source>
</evidence>
<dbReference type="EMBL" id="HE965806">
    <property type="protein sequence ID" value="CCJ54087.1"/>
    <property type="molecule type" value="Genomic_DNA"/>
</dbReference>
<dbReference type="OrthoDB" id="121744at2"/>
<feature type="transmembrane region" description="Helical" evidence="7">
    <location>
        <begin position="134"/>
        <end position="156"/>
    </location>
</feature>
<dbReference type="KEGG" id="bbh:BN112_2170"/>
<evidence type="ECO:0000256" key="5">
    <source>
        <dbReference type="ARBA" id="ARBA00022989"/>
    </source>
</evidence>
<evidence type="ECO:0000256" key="4">
    <source>
        <dbReference type="ARBA" id="ARBA00022692"/>
    </source>
</evidence>